<dbReference type="AlphaFoldDB" id="A0A5D0MGE7"/>
<proteinExistence type="predicted"/>
<evidence type="ECO:0000313" key="1">
    <source>
        <dbReference type="EMBL" id="TYB30308.1"/>
    </source>
</evidence>
<accession>A0A5D0MGE7</accession>
<reference evidence="1" key="1">
    <citation type="submission" date="2019-08" db="EMBL/GenBank/DDBJ databases">
        <title>Genomic characterization of a novel candidate phylum (ARYD3) from a high temperature, high salinity tertiary oil reservoir in north central Oklahoma, USA.</title>
        <authorList>
            <person name="Youssef N.H."/>
            <person name="Yadav A."/>
            <person name="Elshahed M.S."/>
        </authorList>
    </citation>
    <scope>NUCLEOTIDE SEQUENCE [LARGE SCALE GENOMIC DNA]</scope>
    <source>
        <strain evidence="1">ARYD3</strain>
    </source>
</reference>
<name>A0A5D0MGE7_9BACT</name>
<dbReference type="EMBL" id="VSIX01000147">
    <property type="protein sequence ID" value="TYB30308.1"/>
    <property type="molecule type" value="Genomic_DNA"/>
</dbReference>
<gene>
    <name evidence="1" type="ORF">FXF47_09890</name>
</gene>
<dbReference type="Proteomes" id="UP000324143">
    <property type="component" value="Unassembled WGS sequence"/>
</dbReference>
<keyword evidence="2" id="KW-1185">Reference proteome</keyword>
<evidence type="ECO:0008006" key="3">
    <source>
        <dbReference type="Google" id="ProtNLM"/>
    </source>
</evidence>
<organism evidence="1 2">
    <name type="scientific">Candidatus Mcinerneyibacterium aminivorans</name>
    <dbReference type="NCBI Taxonomy" id="2703815"/>
    <lineage>
        <taxon>Bacteria</taxon>
        <taxon>Candidatus Macinerneyibacteriota</taxon>
        <taxon>Candidatus Mcinerneyibacteria</taxon>
        <taxon>Candidatus Mcinerneyibacteriales</taxon>
        <taxon>Candidatus Mcinerneyibacteriaceae</taxon>
        <taxon>Candidatus Mcinerneyibacterium</taxon>
    </lineage>
</organism>
<sequence>MGKCRSHGHSRHGHHKNSCCCSHNNHHGGFYRKFFTAEERIESLKHYKETLENEIKGIEEEIENLKK</sequence>
<comment type="caution">
    <text evidence="1">The sequence shown here is derived from an EMBL/GenBank/DDBJ whole genome shotgun (WGS) entry which is preliminary data.</text>
</comment>
<protein>
    <recommendedName>
        <fullName evidence="3">DUF5320 domain-containing protein</fullName>
    </recommendedName>
</protein>
<evidence type="ECO:0000313" key="2">
    <source>
        <dbReference type="Proteomes" id="UP000324143"/>
    </source>
</evidence>